<organism evidence="3 4">
    <name type="scientific">Salix brachista</name>
    <dbReference type="NCBI Taxonomy" id="2182728"/>
    <lineage>
        <taxon>Eukaryota</taxon>
        <taxon>Viridiplantae</taxon>
        <taxon>Streptophyta</taxon>
        <taxon>Embryophyta</taxon>
        <taxon>Tracheophyta</taxon>
        <taxon>Spermatophyta</taxon>
        <taxon>Magnoliopsida</taxon>
        <taxon>eudicotyledons</taxon>
        <taxon>Gunneridae</taxon>
        <taxon>Pentapetalae</taxon>
        <taxon>rosids</taxon>
        <taxon>fabids</taxon>
        <taxon>Malpighiales</taxon>
        <taxon>Salicaceae</taxon>
        <taxon>Saliceae</taxon>
        <taxon>Salix</taxon>
    </lineage>
</organism>
<sequence length="232" mass="25938">MIGTKNTGEGSSMAMISKTPFKLCNLRAIEEVEKDKLRCSQCNGNRHTKDTCFEIHGYPDWFLEKRKQSKTRSNKRLVQTKLTENPSSFVAMATSQRNHTETSELRPLDQTTDPSSATDNTGVVLSTSTVHDTSWIIDSGATDHVTYNESLFQNMTSPFKEKVMTANGDFERHVKITCACQDRRFTDPSARSPEGNFHGTDESEAMSCEPKVTLTLGVWATQKVSEQETARG</sequence>
<evidence type="ECO:0000256" key="1">
    <source>
        <dbReference type="SAM" id="MobiDB-lite"/>
    </source>
</evidence>
<dbReference type="Pfam" id="PF22936">
    <property type="entry name" value="Pol_BBD"/>
    <property type="match status" value="1"/>
</dbReference>
<evidence type="ECO:0000313" key="3">
    <source>
        <dbReference type="EMBL" id="KAB5520236.1"/>
    </source>
</evidence>
<protein>
    <recommendedName>
        <fullName evidence="2">Retrovirus-related Pol polyprotein from transposon TNT 1-94-like beta-barrel domain-containing protein</fullName>
    </recommendedName>
</protein>
<evidence type="ECO:0000313" key="4">
    <source>
        <dbReference type="Proteomes" id="UP000326939"/>
    </source>
</evidence>
<dbReference type="PANTHER" id="PTHR34222">
    <property type="entry name" value="GAG_PRE-INTEGRS DOMAIN-CONTAINING PROTEIN"/>
    <property type="match status" value="1"/>
</dbReference>
<feature type="compositionally biased region" description="Polar residues" evidence="1">
    <location>
        <begin position="109"/>
        <end position="122"/>
    </location>
</feature>
<feature type="region of interest" description="Disordered" evidence="1">
    <location>
        <begin position="187"/>
        <end position="206"/>
    </location>
</feature>
<evidence type="ECO:0000259" key="2">
    <source>
        <dbReference type="Pfam" id="PF22936"/>
    </source>
</evidence>
<reference evidence="4" key="1">
    <citation type="journal article" date="2019" name="Gigascience">
        <title>De novo genome assembly of the endangered Acer yangbiense, a plant species with extremely small populations endemic to Yunnan Province, China.</title>
        <authorList>
            <person name="Yang J."/>
            <person name="Wariss H.M."/>
            <person name="Tao L."/>
            <person name="Zhang R."/>
            <person name="Yun Q."/>
            <person name="Hollingsworth P."/>
            <person name="Dao Z."/>
            <person name="Luo G."/>
            <person name="Guo H."/>
            <person name="Ma Y."/>
            <person name="Sun W."/>
        </authorList>
    </citation>
    <scope>NUCLEOTIDE SEQUENCE [LARGE SCALE GENOMIC DNA]</scope>
    <source>
        <strain evidence="4">cv. br00</strain>
    </source>
</reference>
<accession>A0A5N5JNI4</accession>
<keyword evidence="4" id="KW-1185">Reference proteome</keyword>
<name>A0A5N5JNI4_9ROSI</name>
<dbReference type="Proteomes" id="UP000326939">
    <property type="component" value="Chromosome 16"/>
</dbReference>
<proteinExistence type="predicted"/>
<dbReference type="InterPro" id="IPR054722">
    <property type="entry name" value="PolX-like_BBD"/>
</dbReference>
<dbReference type="AlphaFoldDB" id="A0A5N5JNI4"/>
<dbReference type="EMBL" id="VDCV01000016">
    <property type="protein sequence ID" value="KAB5520236.1"/>
    <property type="molecule type" value="Genomic_DNA"/>
</dbReference>
<feature type="compositionally biased region" description="Basic and acidic residues" evidence="1">
    <location>
        <begin position="98"/>
        <end position="107"/>
    </location>
</feature>
<feature type="domain" description="Retrovirus-related Pol polyprotein from transposon TNT 1-94-like beta-barrel" evidence="2">
    <location>
        <begin position="135"/>
        <end position="169"/>
    </location>
</feature>
<comment type="caution">
    <text evidence="3">The sequence shown here is derived from an EMBL/GenBank/DDBJ whole genome shotgun (WGS) entry which is preliminary data.</text>
</comment>
<gene>
    <name evidence="3" type="ORF">DKX38_024555</name>
</gene>
<dbReference type="PANTHER" id="PTHR34222:SF99">
    <property type="entry name" value="PROTEIN, PUTATIVE-RELATED"/>
    <property type="match status" value="1"/>
</dbReference>
<feature type="region of interest" description="Disordered" evidence="1">
    <location>
        <begin position="94"/>
        <end position="122"/>
    </location>
</feature>